<evidence type="ECO:0000256" key="1">
    <source>
        <dbReference type="SAM" id="Phobius"/>
    </source>
</evidence>
<keyword evidence="1" id="KW-1133">Transmembrane helix</keyword>
<dbReference type="AlphaFoldDB" id="A0A1X4NP00"/>
<keyword evidence="1" id="KW-0812">Transmembrane</keyword>
<protein>
    <recommendedName>
        <fullName evidence="2">YjiS-like domain-containing protein</fullName>
    </recommendedName>
</protein>
<evidence type="ECO:0000313" key="3">
    <source>
        <dbReference type="EMBL" id="OSQ52435.1"/>
    </source>
</evidence>
<dbReference type="InterPro" id="IPR009506">
    <property type="entry name" value="YjiS-like"/>
</dbReference>
<accession>A0A1X4NP00</accession>
<feature type="domain" description="YjiS-like" evidence="2">
    <location>
        <begin position="28"/>
        <end position="63"/>
    </location>
</feature>
<gene>
    <name evidence="3" type="ORF">MGEO_03355</name>
</gene>
<sequence>MTLAVTHPAAPMGAITVLRVVDSILSLKAAVVAWNEMRITRKQLLNLSEDQLNDIGLTLSDLR</sequence>
<keyword evidence="4" id="KW-1185">Reference proteome</keyword>
<name>A0A1X4NP00_9RHOB</name>
<proteinExistence type="predicted"/>
<feature type="transmembrane region" description="Helical" evidence="1">
    <location>
        <begin position="12"/>
        <end position="34"/>
    </location>
</feature>
<keyword evidence="1" id="KW-0472">Membrane</keyword>
<evidence type="ECO:0000313" key="4">
    <source>
        <dbReference type="Proteomes" id="UP000193926"/>
    </source>
</evidence>
<dbReference type="OrthoDB" id="8116725at2"/>
<dbReference type="Proteomes" id="UP000193926">
    <property type="component" value="Unassembled WGS sequence"/>
</dbReference>
<dbReference type="RefSeq" id="WP_085635308.1">
    <property type="nucleotide sequence ID" value="NZ_JFKC01000002.1"/>
</dbReference>
<dbReference type="EMBL" id="JFKC01000002">
    <property type="protein sequence ID" value="OSQ52435.1"/>
    <property type="molecule type" value="Genomic_DNA"/>
</dbReference>
<reference evidence="3 4" key="1">
    <citation type="submission" date="2014-03" db="EMBL/GenBank/DDBJ databases">
        <title>The draft genome sequence of Marivita geojedonensis KCTC 23882.</title>
        <authorList>
            <person name="Lai Q."/>
            <person name="Shao Z."/>
        </authorList>
    </citation>
    <scope>NUCLEOTIDE SEQUENCE [LARGE SCALE GENOMIC DNA]</scope>
    <source>
        <strain evidence="3 4">DPG-138</strain>
    </source>
</reference>
<evidence type="ECO:0000259" key="2">
    <source>
        <dbReference type="Pfam" id="PF06568"/>
    </source>
</evidence>
<organism evidence="3 4">
    <name type="scientific">Marivita geojedonensis</name>
    <dbReference type="NCBI Taxonomy" id="1123756"/>
    <lineage>
        <taxon>Bacteria</taxon>
        <taxon>Pseudomonadati</taxon>
        <taxon>Pseudomonadota</taxon>
        <taxon>Alphaproteobacteria</taxon>
        <taxon>Rhodobacterales</taxon>
        <taxon>Roseobacteraceae</taxon>
        <taxon>Marivita</taxon>
    </lineage>
</organism>
<comment type="caution">
    <text evidence="3">The sequence shown here is derived from an EMBL/GenBank/DDBJ whole genome shotgun (WGS) entry which is preliminary data.</text>
</comment>
<dbReference type="Pfam" id="PF06568">
    <property type="entry name" value="YjiS-like"/>
    <property type="match status" value="1"/>
</dbReference>